<reference evidence="3" key="1">
    <citation type="journal article" date="2008" name="Genome Res.">
        <title>The genome of Pelotomaculum thermopropionicum reveals niche-associated evolution in anaerobic microbiota.</title>
        <authorList>
            <person name="Kosaka T."/>
            <person name="Kato S."/>
            <person name="Shimoyama T."/>
            <person name="Ishii S."/>
            <person name="Abe T."/>
            <person name="Watanabe K."/>
        </authorList>
    </citation>
    <scope>NUCLEOTIDE SEQUENCE [LARGE SCALE GENOMIC DNA]</scope>
    <source>
        <strain evidence="3">DSM 13744 / JCM 10971 / SI</strain>
    </source>
</reference>
<protein>
    <submittedName>
        <fullName evidence="2">Uncharacterized protein</fullName>
    </submittedName>
</protein>
<dbReference type="AlphaFoldDB" id="A5D4Y7"/>
<evidence type="ECO:0000313" key="2">
    <source>
        <dbReference type="EMBL" id="BAF58703.1"/>
    </source>
</evidence>
<evidence type="ECO:0000256" key="1">
    <source>
        <dbReference type="SAM" id="MobiDB-lite"/>
    </source>
</evidence>
<name>A5D4Y7_PELTS</name>
<dbReference type="Proteomes" id="UP000006556">
    <property type="component" value="Chromosome"/>
</dbReference>
<gene>
    <name evidence="2" type="ordered locus">PTH_0522</name>
</gene>
<keyword evidence="3" id="KW-1185">Reference proteome</keyword>
<organism evidence="2 3">
    <name type="scientific">Pelotomaculum thermopropionicum (strain DSM 13744 / JCM 10971 / SI)</name>
    <dbReference type="NCBI Taxonomy" id="370438"/>
    <lineage>
        <taxon>Bacteria</taxon>
        <taxon>Bacillati</taxon>
        <taxon>Bacillota</taxon>
        <taxon>Clostridia</taxon>
        <taxon>Eubacteriales</taxon>
        <taxon>Desulfotomaculaceae</taxon>
        <taxon>Pelotomaculum</taxon>
    </lineage>
</organism>
<accession>A5D4Y7</accession>
<dbReference type="EMBL" id="AP009389">
    <property type="protein sequence ID" value="BAF58703.1"/>
    <property type="molecule type" value="Genomic_DNA"/>
</dbReference>
<proteinExistence type="predicted"/>
<dbReference type="KEGG" id="pth:PTH_0522"/>
<feature type="region of interest" description="Disordered" evidence="1">
    <location>
        <begin position="112"/>
        <end position="141"/>
    </location>
</feature>
<evidence type="ECO:0000313" key="3">
    <source>
        <dbReference type="Proteomes" id="UP000006556"/>
    </source>
</evidence>
<sequence length="141" mass="14882">MSKLRYLIHKAIRIELRQIKYLAMLAAAAPDELTRSIILCMIQDEAAEAKFWNTVDAAYRGVSIPGEAPYPGPGYCPQPGMPYPGYPPSYPGGGFVPPAGPVMPPYPPGGPVTGPGAFPGTAPGILPGIPLSEPENKPGRK</sequence>
<feature type="compositionally biased region" description="Low complexity" evidence="1">
    <location>
        <begin position="114"/>
        <end position="124"/>
    </location>
</feature>
<dbReference type="HOGENOM" id="CLU_1823533_0_0_9"/>